<keyword evidence="1" id="KW-0812">Transmembrane</keyword>
<accession>A0ABQ8VZR4</accession>
<comment type="caution">
    <text evidence="2">The sequence shown here is derived from an EMBL/GenBank/DDBJ whole genome shotgun (WGS) entry which is preliminary data.</text>
</comment>
<keyword evidence="3" id="KW-1185">Reference proteome</keyword>
<dbReference type="Proteomes" id="UP001150217">
    <property type="component" value="Unassembled WGS sequence"/>
</dbReference>
<evidence type="ECO:0000256" key="1">
    <source>
        <dbReference type="SAM" id="Phobius"/>
    </source>
</evidence>
<keyword evidence="1" id="KW-1133">Transmembrane helix</keyword>
<reference evidence="2" key="1">
    <citation type="submission" date="2022-08" db="EMBL/GenBank/DDBJ databases">
        <title>A Global Phylogenomic Analysis of the Shiitake Genus Lentinula.</title>
        <authorList>
            <consortium name="DOE Joint Genome Institute"/>
            <person name="Sierra-Patev S."/>
            <person name="Min B."/>
            <person name="Naranjo-Ortiz M."/>
            <person name="Looney B."/>
            <person name="Konkel Z."/>
            <person name="Slot J.C."/>
            <person name="Sakamoto Y."/>
            <person name="Steenwyk J.L."/>
            <person name="Rokas A."/>
            <person name="Carro J."/>
            <person name="Camarero S."/>
            <person name="Ferreira P."/>
            <person name="Molpeceres G."/>
            <person name="Ruiz-Duenas F.J."/>
            <person name="Serrano A."/>
            <person name="Henrissat B."/>
            <person name="Drula E."/>
            <person name="Hughes K.W."/>
            <person name="Mata J.L."/>
            <person name="Ishikawa N.K."/>
            <person name="Vargas-Isla R."/>
            <person name="Ushijima S."/>
            <person name="Smith C.A."/>
            <person name="Ahrendt S."/>
            <person name="Andreopoulos W."/>
            <person name="He G."/>
            <person name="Labutti K."/>
            <person name="Lipzen A."/>
            <person name="Ng V."/>
            <person name="Riley R."/>
            <person name="Sandor L."/>
            <person name="Barry K."/>
            <person name="Martinez A.T."/>
            <person name="Xiao Y."/>
            <person name="Gibbons J.G."/>
            <person name="Terashima K."/>
            <person name="Grigoriev I.V."/>
            <person name="Hibbett D.S."/>
        </authorList>
    </citation>
    <scope>NUCLEOTIDE SEQUENCE</scope>
    <source>
        <strain evidence="2">RHP3577 ss4</strain>
    </source>
</reference>
<keyword evidence="1" id="KW-0472">Membrane</keyword>
<feature type="transmembrane region" description="Helical" evidence="1">
    <location>
        <begin position="20"/>
        <end position="48"/>
    </location>
</feature>
<sequence length="71" mass="8017">MSAFVDCWCGACLLNVTNHLFVNVLIAALLRIVMPQCNYFAIIVLMYVSRVIRSICSCSVFWFEVIEAVVP</sequence>
<proteinExistence type="predicted"/>
<dbReference type="EMBL" id="JANVFT010000001">
    <property type="protein sequence ID" value="KAJ4501826.1"/>
    <property type="molecule type" value="Genomic_DNA"/>
</dbReference>
<protein>
    <submittedName>
        <fullName evidence="2">Uncharacterized protein</fullName>
    </submittedName>
</protein>
<evidence type="ECO:0000313" key="3">
    <source>
        <dbReference type="Proteomes" id="UP001150217"/>
    </source>
</evidence>
<evidence type="ECO:0000313" key="2">
    <source>
        <dbReference type="EMBL" id="KAJ4501826.1"/>
    </source>
</evidence>
<gene>
    <name evidence="2" type="ORF">C8R41DRAFT_805992</name>
</gene>
<name>A0ABQ8VZR4_9AGAR</name>
<organism evidence="2 3">
    <name type="scientific">Lentinula lateritia</name>
    <dbReference type="NCBI Taxonomy" id="40482"/>
    <lineage>
        <taxon>Eukaryota</taxon>
        <taxon>Fungi</taxon>
        <taxon>Dikarya</taxon>
        <taxon>Basidiomycota</taxon>
        <taxon>Agaricomycotina</taxon>
        <taxon>Agaricomycetes</taxon>
        <taxon>Agaricomycetidae</taxon>
        <taxon>Agaricales</taxon>
        <taxon>Marasmiineae</taxon>
        <taxon>Omphalotaceae</taxon>
        <taxon>Lentinula</taxon>
    </lineage>
</organism>